<comment type="cofactor">
    <cofactor evidence="5">
        <name>Fe(2+)</name>
        <dbReference type="ChEBI" id="CHEBI:29033"/>
    </cofactor>
</comment>
<evidence type="ECO:0000256" key="5">
    <source>
        <dbReference type="ARBA" id="ARBA00001954"/>
    </source>
</evidence>
<evidence type="ECO:0000256" key="4">
    <source>
        <dbReference type="ARBA" id="ARBA00001947"/>
    </source>
</evidence>
<comment type="similarity">
    <text evidence="7 13">Belongs to the ribulose-phosphate 3-epimerase family.</text>
</comment>
<dbReference type="PANTHER" id="PTHR11749">
    <property type="entry name" value="RIBULOSE-5-PHOSPHATE-3-EPIMERASE"/>
    <property type="match status" value="1"/>
</dbReference>
<keyword evidence="13" id="KW-0119">Carbohydrate metabolism</keyword>
<dbReference type="InterPro" id="IPR026019">
    <property type="entry name" value="Ribul_P_3_epim"/>
</dbReference>
<evidence type="ECO:0000256" key="9">
    <source>
        <dbReference type="ARBA" id="ARBA00013920"/>
    </source>
</evidence>
<dbReference type="Proteomes" id="UP001447188">
    <property type="component" value="Unassembled WGS sequence"/>
</dbReference>
<dbReference type="Pfam" id="PF00834">
    <property type="entry name" value="Ribul_P_3_epim"/>
    <property type="match status" value="1"/>
</dbReference>
<dbReference type="EC" id="5.1.3.1" evidence="8 13"/>
<dbReference type="PROSITE" id="PS01086">
    <property type="entry name" value="RIBUL_P_3_EPIMER_2"/>
    <property type="match status" value="1"/>
</dbReference>
<name>A0ABR3GTU2_9PEZI</name>
<dbReference type="GO" id="GO:0004750">
    <property type="term" value="F:D-ribulose-phosphate 3-epimerase activity"/>
    <property type="evidence" value="ECO:0007669"/>
    <property type="project" value="UniProtKB-EC"/>
</dbReference>
<keyword evidence="10" id="KW-0479">Metal-binding</keyword>
<dbReference type="Gene3D" id="3.20.20.70">
    <property type="entry name" value="Aldolase class I"/>
    <property type="match status" value="1"/>
</dbReference>
<dbReference type="PIRSF" id="PIRSF001461">
    <property type="entry name" value="RPE"/>
    <property type="match status" value="1"/>
</dbReference>
<evidence type="ECO:0000313" key="14">
    <source>
        <dbReference type="EMBL" id="KAL0639337.1"/>
    </source>
</evidence>
<keyword evidence="15" id="KW-1185">Reference proteome</keyword>
<evidence type="ECO:0000256" key="6">
    <source>
        <dbReference type="ARBA" id="ARBA00005016"/>
    </source>
</evidence>
<evidence type="ECO:0000256" key="8">
    <source>
        <dbReference type="ARBA" id="ARBA00013188"/>
    </source>
</evidence>
<dbReference type="PROSITE" id="PS01085">
    <property type="entry name" value="RIBUL_P_3_EPIMER_1"/>
    <property type="match status" value="1"/>
</dbReference>
<evidence type="ECO:0000256" key="2">
    <source>
        <dbReference type="ARBA" id="ARBA00001936"/>
    </source>
</evidence>
<evidence type="ECO:0000256" key="3">
    <source>
        <dbReference type="ARBA" id="ARBA00001941"/>
    </source>
</evidence>
<dbReference type="InterPro" id="IPR011060">
    <property type="entry name" value="RibuloseP-bd_barrel"/>
</dbReference>
<reference evidence="14 15" key="1">
    <citation type="submission" date="2024-02" db="EMBL/GenBank/DDBJ databases">
        <title>Discinaceae phylogenomics.</title>
        <authorList>
            <person name="Dirks A.C."/>
            <person name="James T.Y."/>
        </authorList>
    </citation>
    <scope>NUCLEOTIDE SEQUENCE [LARGE SCALE GENOMIC DNA]</scope>
    <source>
        <strain evidence="14 15">ACD0624</strain>
    </source>
</reference>
<dbReference type="CDD" id="cd00429">
    <property type="entry name" value="RPE"/>
    <property type="match status" value="1"/>
</dbReference>
<evidence type="ECO:0000256" key="7">
    <source>
        <dbReference type="ARBA" id="ARBA00009541"/>
    </source>
</evidence>
<keyword evidence="11 13" id="KW-0413">Isomerase</keyword>
<evidence type="ECO:0000256" key="10">
    <source>
        <dbReference type="ARBA" id="ARBA00022723"/>
    </source>
</evidence>
<protein>
    <recommendedName>
        <fullName evidence="9 13">Ribulose-phosphate 3-epimerase</fullName>
        <ecNumber evidence="8 13">5.1.3.1</ecNumber>
    </recommendedName>
</protein>
<evidence type="ECO:0000256" key="1">
    <source>
        <dbReference type="ARBA" id="ARBA00001782"/>
    </source>
</evidence>
<sequence>MAPKPIIAPSILASDFGKLFSECSRIIHDAGADWLHIDIMDGHFVPNITIGAPVVTCIRGAVERNADWSKGVFDCHMMVAEPQKWVSDFKEAGCDLYCFHQEAAAASKDPVTSPTELIRQIHALGMKAGVAVKPGTPVDVLYPLLDGEGEKPDMVLVMTVEPGFGGQKFQARCMPKVAALRARYPELDIEVDGGLGLGTIEQAAEAGANVIVAGTAVFGAADPAEVVRTLRETVQRHLAR</sequence>
<dbReference type="EMBL" id="JBBBZM010000012">
    <property type="protein sequence ID" value="KAL0639337.1"/>
    <property type="molecule type" value="Genomic_DNA"/>
</dbReference>
<evidence type="ECO:0000256" key="12">
    <source>
        <dbReference type="ARBA" id="ARBA00023285"/>
    </source>
</evidence>
<comment type="pathway">
    <text evidence="6">Carbohydrate degradation; pentose phosphate pathway; D-xylulose 5-phosphate from D-ribulose 5-phosphate (non-oxidative stage): step 1/1.</text>
</comment>
<dbReference type="HAMAP" id="MF_02227">
    <property type="entry name" value="RPE"/>
    <property type="match status" value="1"/>
</dbReference>
<evidence type="ECO:0000256" key="11">
    <source>
        <dbReference type="ARBA" id="ARBA00023235"/>
    </source>
</evidence>
<keyword evidence="12" id="KW-0170">Cobalt</keyword>
<gene>
    <name evidence="14" type="primary">RPE1</name>
    <name evidence="14" type="ORF">Q9L58_001563</name>
</gene>
<comment type="catalytic activity">
    <reaction evidence="1 13">
        <text>D-ribulose 5-phosphate = D-xylulose 5-phosphate</text>
        <dbReference type="Rhea" id="RHEA:13677"/>
        <dbReference type="ChEBI" id="CHEBI:57737"/>
        <dbReference type="ChEBI" id="CHEBI:58121"/>
        <dbReference type="EC" id="5.1.3.1"/>
    </reaction>
</comment>
<accession>A0ABR3GTU2</accession>
<comment type="cofactor">
    <cofactor evidence="4">
        <name>Zn(2+)</name>
        <dbReference type="ChEBI" id="CHEBI:29105"/>
    </cofactor>
</comment>
<comment type="cofactor">
    <cofactor evidence="3">
        <name>Co(2+)</name>
        <dbReference type="ChEBI" id="CHEBI:48828"/>
    </cofactor>
</comment>
<proteinExistence type="inferred from homology"/>
<comment type="caution">
    <text evidence="14">The sequence shown here is derived from an EMBL/GenBank/DDBJ whole genome shotgun (WGS) entry which is preliminary data.</text>
</comment>
<evidence type="ECO:0000256" key="13">
    <source>
        <dbReference type="PIRNR" id="PIRNR001461"/>
    </source>
</evidence>
<dbReference type="InterPro" id="IPR000056">
    <property type="entry name" value="Ribul_P_3_epim-like"/>
</dbReference>
<dbReference type="SUPFAM" id="SSF51366">
    <property type="entry name" value="Ribulose-phoshate binding barrel"/>
    <property type="match status" value="1"/>
</dbReference>
<evidence type="ECO:0000313" key="15">
    <source>
        <dbReference type="Proteomes" id="UP001447188"/>
    </source>
</evidence>
<dbReference type="InterPro" id="IPR013785">
    <property type="entry name" value="Aldolase_TIM"/>
</dbReference>
<comment type="cofactor">
    <cofactor evidence="2">
        <name>Mn(2+)</name>
        <dbReference type="ChEBI" id="CHEBI:29035"/>
    </cofactor>
</comment>
<dbReference type="NCBIfam" id="NF004076">
    <property type="entry name" value="PRK05581.1-4"/>
    <property type="match status" value="1"/>
</dbReference>
<organism evidence="14 15">
    <name type="scientific">Discina gigas</name>
    <dbReference type="NCBI Taxonomy" id="1032678"/>
    <lineage>
        <taxon>Eukaryota</taxon>
        <taxon>Fungi</taxon>
        <taxon>Dikarya</taxon>
        <taxon>Ascomycota</taxon>
        <taxon>Pezizomycotina</taxon>
        <taxon>Pezizomycetes</taxon>
        <taxon>Pezizales</taxon>
        <taxon>Discinaceae</taxon>
        <taxon>Discina</taxon>
    </lineage>
</organism>